<dbReference type="GO" id="GO:0008237">
    <property type="term" value="F:metallopeptidase activity"/>
    <property type="evidence" value="ECO:0007669"/>
    <property type="project" value="UniProtKB-KW"/>
</dbReference>
<reference evidence="1" key="1">
    <citation type="submission" date="2012-12" db="EMBL/GenBank/DDBJ databases">
        <title>Identification and characterization of a phenylalanine ammonia-lyase gene family in Isatis indigotica Fort.</title>
        <authorList>
            <person name="Liu Q."/>
            <person name="Chen J."/>
            <person name="Zhou X."/>
            <person name="Di P."/>
            <person name="Xiao Y."/>
            <person name="Xuan H."/>
            <person name="Zhang L."/>
            <person name="Chen W."/>
        </authorList>
    </citation>
    <scope>NUCLEOTIDE SEQUENCE</scope>
    <source>
        <tissue evidence="1">Salivary gland</tissue>
    </source>
</reference>
<name>A0A0K8RL64_IXORI</name>
<keyword evidence="1" id="KW-0645">Protease</keyword>
<accession>A0A0K8RL64</accession>
<keyword evidence="1" id="KW-0482">Metalloprotease</keyword>
<dbReference type="AlphaFoldDB" id="A0A0K8RL64"/>
<proteinExistence type="evidence at transcript level"/>
<sequence length="89" mass="9421">MLYGSTVVGGYSVSVAGAHSLRAFGGARCLSTAAASKRSERREVASHTRWTDASLGKTSVLAENFILTTLEGGNEIHPPMNGKDLERNV</sequence>
<dbReference type="GO" id="GO:0006508">
    <property type="term" value="P:proteolysis"/>
    <property type="evidence" value="ECO:0007669"/>
    <property type="project" value="UniProtKB-KW"/>
</dbReference>
<organism evidence="1">
    <name type="scientific">Ixodes ricinus</name>
    <name type="common">Common tick</name>
    <name type="synonym">Acarus ricinus</name>
    <dbReference type="NCBI Taxonomy" id="34613"/>
    <lineage>
        <taxon>Eukaryota</taxon>
        <taxon>Metazoa</taxon>
        <taxon>Ecdysozoa</taxon>
        <taxon>Arthropoda</taxon>
        <taxon>Chelicerata</taxon>
        <taxon>Arachnida</taxon>
        <taxon>Acari</taxon>
        <taxon>Parasitiformes</taxon>
        <taxon>Ixodida</taxon>
        <taxon>Ixodoidea</taxon>
        <taxon>Ixodidae</taxon>
        <taxon>Ixodinae</taxon>
        <taxon>Ixodes</taxon>
    </lineage>
</organism>
<protein>
    <submittedName>
        <fullName evidence="1">Putative metalloprotease</fullName>
    </submittedName>
</protein>
<evidence type="ECO:0000313" key="1">
    <source>
        <dbReference type="EMBL" id="JAA71284.1"/>
    </source>
</evidence>
<keyword evidence="1" id="KW-0378">Hydrolase</keyword>
<dbReference type="EMBL" id="GADI01002524">
    <property type="protein sequence ID" value="JAA71284.1"/>
    <property type="molecule type" value="mRNA"/>
</dbReference>